<dbReference type="PROSITE" id="PS50234">
    <property type="entry name" value="VWFA"/>
    <property type="match status" value="1"/>
</dbReference>
<name>A0A6M2CHG6_RHIMP</name>
<dbReference type="Gene3D" id="3.40.50.410">
    <property type="entry name" value="von Willebrand factor, type A domain"/>
    <property type="match status" value="1"/>
</dbReference>
<evidence type="ECO:0000256" key="2">
    <source>
        <dbReference type="SAM" id="SignalP"/>
    </source>
</evidence>
<dbReference type="GO" id="GO:0032991">
    <property type="term" value="C:protein-containing complex"/>
    <property type="evidence" value="ECO:0007669"/>
    <property type="project" value="UniProtKB-ARBA"/>
</dbReference>
<accession>A0A6M2CHG6</accession>
<dbReference type="SUPFAM" id="SSF53300">
    <property type="entry name" value="vWA-like"/>
    <property type="match status" value="1"/>
</dbReference>
<dbReference type="NCBIfam" id="NF041940">
    <property type="entry name" value="choice_anch_X"/>
    <property type="match status" value="1"/>
</dbReference>
<dbReference type="CDD" id="cd00198">
    <property type="entry name" value="vWFA"/>
    <property type="match status" value="1"/>
</dbReference>
<dbReference type="PANTHER" id="PTHR10579:SF177">
    <property type="entry name" value="CALCIUM-ACTIVATED CHLORIDE CHANNEL REGULATOR 4-LIKE PROTEIN"/>
    <property type="match status" value="1"/>
</dbReference>
<keyword evidence="1" id="KW-0472">Membrane</keyword>
<organism evidence="4">
    <name type="scientific">Rhipicephalus microplus</name>
    <name type="common">Cattle tick</name>
    <name type="synonym">Boophilus microplus</name>
    <dbReference type="NCBI Taxonomy" id="6941"/>
    <lineage>
        <taxon>Eukaryota</taxon>
        <taxon>Metazoa</taxon>
        <taxon>Ecdysozoa</taxon>
        <taxon>Arthropoda</taxon>
        <taxon>Chelicerata</taxon>
        <taxon>Arachnida</taxon>
        <taxon>Acari</taxon>
        <taxon>Parasitiformes</taxon>
        <taxon>Ixodida</taxon>
        <taxon>Ixodoidea</taxon>
        <taxon>Ixodidae</taxon>
        <taxon>Rhipicephalinae</taxon>
        <taxon>Rhipicephalus</taxon>
        <taxon>Boophilus</taxon>
    </lineage>
</organism>
<feature type="domain" description="VWFA" evidence="3">
    <location>
        <begin position="315"/>
        <end position="486"/>
    </location>
</feature>
<dbReference type="SMART" id="SM00327">
    <property type="entry name" value="VWA"/>
    <property type="match status" value="1"/>
</dbReference>
<dbReference type="PANTHER" id="PTHR10579">
    <property type="entry name" value="CALCIUM-ACTIVATED CHLORIDE CHANNEL REGULATOR"/>
    <property type="match status" value="1"/>
</dbReference>
<feature type="transmembrane region" description="Helical" evidence="1">
    <location>
        <begin position="980"/>
        <end position="1002"/>
    </location>
</feature>
<dbReference type="InterPro" id="IPR013642">
    <property type="entry name" value="CLCA_N"/>
</dbReference>
<dbReference type="InterPro" id="IPR051266">
    <property type="entry name" value="CLCR"/>
</dbReference>
<keyword evidence="1" id="KW-1133">Transmembrane helix</keyword>
<dbReference type="VEuPathDB" id="VectorBase:LOC119164853"/>
<dbReference type="Pfam" id="PF00092">
    <property type="entry name" value="VWA"/>
    <property type="match status" value="1"/>
</dbReference>
<sequence>MAGVLSIATALVCLLSHASPLEIDTSDGGYKDIWVSISEDVPYNESIVENIKDLFRSSSEFLHKATNGRVYFKHVTIEVPKTWPKRATARALSSGFFEKSDIRVDQPSAPHGDKPFTMQKRRCGEPGDFIQVTPGFLAAVGSSTVKTLVNPAYVMVHEWAHYRYGVFDEYGSKDDSRFPLTYCHGDKVKLNACSSRITFTARKTNGGNCTKIDTKCRFIDGCEVTPIQPTQHPVESSIMFMPYLANVSQFCDDNDGPNFHNPFAPNKQNHLCKQQSTWKVISSNADFQELPSPDLSKSIRVTFEEAQQTEDLAPRVVLVLDVSGSMNDNRRLEFLQESATRYIGDIKDGSRRLAIVTFSYDSRVVHTLMPVNVNTRDGFLNAINKLRAYGATCIGCGLESALKVLTTASETPEGAMIVLMSDGEENQHPPIAEVLEEVIASKVVVNTLALGATADNSLEKLATSTRGKAFAFRDLNNLVEKLESAFVSSTTTQHDPVSRAHTLMESEEEFTKVFEKKFHVDADVGNATVVRVTQNIPRTGTIEARLTDPSGQPCQQCKSTPNGNEVLISLPSPAKVGTWTLHVESSSSRNVEISISVKSQASKTNDEPIRVSCEMSGLLVDRPDGAVIYAVVTKGTKVVLDAVVFATVYRPKKLNESHTVTIPLYDNGQDPDIKANDGTYSGYFVQFTGKGRYAVTAHVSQQKTTRLAEPPSGSGSFFSTALFSASTAPTMMTAEGTTAALELQSEYPISDFEMVDSTGQATNATGEEAVDPFERVASGGSFQVTTDLEQKQVPPGDIRDLTVIEVRPGVNNSMVVELTWTWPGAHLTLGNASGVDIRASRKFGELSSAFDKQTNVTDADVVQGNLDPLPPGSKHTVAVYLPRILFTLRSDGASVWSGYLAARVANADGLYSKTSNIVQVFHVSPPVTTTVATTTVATTRTKVTTTVATTTTASTTHKATTTTVPPLTDVTRTRTGVSTWVWILIGCVVAAALVVPLIALAVKMNPSKRKIYRLFVRKPRQRLQDSA</sequence>
<dbReference type="Pfam" id="PF08434">
    <property type="entry name" value="CLCA"/>
    <property type="match status" value="1"/>
</dbReference>
<evidence type="ECO:0000259" key="3">
    <source>
        <dbReference type="PROSITE" id="PS50234"/>
    </source>
</evidence>
<feature type="signal peptide" evidence="2">
    <location>
        <begin position="1"/>
        <end position="20"/>
    </location>
</feature>
<protein>
    <submittedName>
        <fullName evidence="4">Putative calcium activated chlorine channel</fullName>
    </submittedName>
</protein>
<dbReference type="InterPro" id="IPR002035">
    <property type="entry name" value="VWF_A"/>
</dbReference>
<evidence type="ECO:0000313" key="4">
    <source>
        <dbReference type="EMBL" id="NOV33005.1"/>
    </source>
</evidence>
<keyword evidence="2" id="KW-0732">Signal</keyword>
<feature type="chain" id="PRO_5027108362" evidence="2">
    <location>
        <begin position="21"/>
        <end position="1027"/>
    </location>
</feature>
<keyword evidence="1" id="KW-0812">Transmembrane</keyword>
<dbReference type="EMBL" id="GHWJ01000268">
    <property type="protein sequence ID" value="NOV33005.1"/>
    <property type="molecule type" value="Transcribed_RNA"/>
</dbReference>
<proteinExistence type="predicted"/>
<dbReference type="OrthoDB" id="6506209at2759"/>
<evidence type="ECO:0000256" key="1">
    <source>
        <dbReference type="SAM" id="Phobius"/>
    </source>
</evidence>
<reference evidence="4" key="1">
    <citation type="submission" date="2019-09" db="EMBL/GenBank/DDBJ databases">
        <title>Organ-specific transcriptomic study of the physiology of the cattle tick, Rhipicephalus microplus.</title>
        <authorList>
            <person name="Tirloni L."/>
            <person name="Braz G."/>
            <person name="Gandara A.C.P."/>
            <person name="Sabadin G.A."/>
            <person name="da Silva R.M."/>
            <person name="Guizzo M.G."/>
            <person name="Machado J.A."/>
            <person name="Costa E.P."/>
            <person name="Gomes H.F."/>
            <person name="Moraes J."/>
            <person name="Mota M.B.S."/>
            <person name="Mesquita R.D."/>
            <person name="Alvarenga P.H."/>
            <person name="Alves F."/>
            <person name="Seixas A."/>
            <person name="da Fonseca R.N."/>
            <person name="Fogaca A."/>
            <person name="Logullo C."/>
            <person name="Tanaka A."/>
            <person name="Daffre S."/>
            <person name="Termignoni C."/>
            <person name="Vaz I.S.Jr."/>
            <person name="Oliveira P.L."/>
            <person name="Ribeiro J.M."/>
        </authorList>
    </citation>
    <scope>NUCLEOTIDE SEQUENCE</scope>
    <source>
        <strain evidence="4">Porto Alegre</strain>
    </source>
</reference>
<dbReference type="InterPro" id="IPR036465">
    <property type="entry name" value="vWFA_dom_sf"/>
</dbReference>
<dbReference type="AlphaFoldDB" id="A0A6M2CHG6"/>